<dbReference type="PANTHER" id="PTHR27006:SF586">
    <property type="entry name" value="CYSTEINE-RICH RECEPTOR-LIKE PROTEIN KINASE 10"/>
    <property type="match status" value="1"/>
</dbReference>
<dbReference type="Proteomes" id="UP001159364">
    <property type="component" value="Linkage Group LG12"/>
</dbReference>
<keyword evidence="2" id="KW-1185">Reference proteome</keyword>
<dbReference type="EMBL" id="JAIWQS010000012">
    <property type="protein sequence ID" value="KAJ8749122.1"/>
    <property type="molecule type" value="Genomic_DNA"/>
</dbReference>
<proteinExistence type="predicted"/>
<dbReference type="Gene3D" id="1.10.510.10">
    <property type="entry name" value="Transferase(Phosphotransferase) domain 1"/>
    <property type="match status" value="1"/>
</dbReference>
<sequence>MGIFLYLRWRRLRLEEKFLKELMTYNRPSDAHELENGGNRNNLPVYSVGEIKTATNGFSLANKLGEVVLVRAYKAWELWKVDPLKLVDLAIMESAIKDQVLKFINVSLLCVEHNPCDRPTMSDVISMLASDVNQLPSPKQPAFYNVERNSIIENSTKEQTQVNCSANQLSLTEMVGR</sequence>
<protein>
    <submittedName>
        <fullName evidence="1">Uncharacterized protein</fullName>
    </submittedName>
</protein>
<dbReference type="PANTHER" id="PTHR27006">
    <property type="entry name" value="PROMASTIGOTE SURFACE ANTIGEN PROTEIN PSA"/>
    <property type="match status" value="1"/>
</dbReference>
<dbReference type="AlphaFoldDB" id="A0AAV8SA78"/>
<comment type="caution">
    <text evidence="1">The sequence shown here is derived from an EMBL/GenBank/DDBJ whole genome shotgun (WGS) entry which is preliminary data.</text>
</comment>
<gene>
    <name evidence="1" type="ORF">K2173_013729</name>
</gene>
<organism evidence="1 2">
    <name type="scientific">Erythroxylum novogranatense</name>
    <dbReference type="NCBI Taxonomy" id="1862640"/>
    <lineage>
        <taxon>Eukaryota</taxon>
        <taxon>Viridiplantae</taxon>
        <taxon>Streptophyta</taxon>
        <taxon>Embryophyta</taxon>
        <taxon>Tracheophyta</taxon>
        <taxon>Spermatophyta</taxon>
        <taxon>Magnoliopsida</taxon>
        <taxon>eudicotyledons</taxon>
        <taxon>Gunneridae</taxon>
        <taxon>Pentapetalae</taxon>
        <taxon>rosids</taxon>
        <taxon>fabids</taxon>
        <taxon>Malpighiales</taxon>
        <taxon>Erythroxylaceae</taxon>
        <taxon>Erythroxylum</taxon>
    </lineage>
</organism>
<reference evidence="1 2" key="1">
    <citation type="submission" date="2021-09" db="EMBL/GenBank/DDBJ databases">
        <title>Genomic insights and catalytic innovation underlie evolution of tropane alkaloids biosynthesis.</title>
        <authorList>
            <person name="Wang Y.-J."/>
            <person name="Tian T."/>
            <person name="Huang J.-P."/>
            <person name="Huang S.-X."/>
        </authorList>
    </citation>
    <scope>NUCLEOTIDE SEQUENCE [LARGE SCALE GENOMIC DNA]</scope>
    <source>
        <strain evidence="1">KIB-2018</strain>
        <tissue evidence="1">Leaf</tissue>
    </source>
</reference>
<evidence type="ECO:0000313" key="1">
    <source>
        <dbReference type="EMBL" id="KAJ8749122.1"/>
    </source>
</evidence>
<accession>A0AAV8SA78</accession>
<name>A0AAV8SA78_9ROSI</name>
<evidence type="ECO:0000313" key="2">
    <source>
        <dbReference type="Proteomes" id="UP001159364"/>
    </source>
</evidence>